<reference evidence="1 2" key="1">
    <citation type="journal article" date="2018" name="Sci. Rep.">
        <title>A complete Leishmania donovani reference genome identifies novel genetic variations associated with virulence.</title>
        <authorList>
            <person name="Lypaczewski P."/>
            <person name="Hoshizaki J."/>
            <person name="Zhang W.-W."/>
            <person name="McCall L.-I."/>
            <person name="Torcivia-Rodriguez J."/>
            <person name="Simonyan V."/>
            <person name="Kaur A."/>
            <person name="Dewar K."/>
            <person name="Matlashewski G."/>
        </authorList>
    </citation>
    <scope>NUCLEOTIDE SEQUENCE [LARGE SCALE GENOMIC DNA]</scope>
    <source>
        <strain evidence="1 2">LdCL</strain>
    </source>
</reference>
<dbReference type="AlphaFoldDB" id="A0A3S5H7Q9"/>
<dbReference type="OrthoDB" id="270029at2759"/>
<keyword evidence="2" id="KW-1185">Reference proteome</keyword>
<gene>
    <name evidence="1" type="ORF">LdCL_310040600</name>
</gene>
<proteinExistence type="predicted"/>
<dbReference type="EMBL" id="CP029530">
    <property type="protein sequence ID" value="AYU81530.1"/>
    <property type="molecule type" value="Genomic_DNA"/>
</dbReference>
<name>A0A3S5H7Q9_LEIDO</name>
<dbReference type="VEuPathDB" id="TriTrypDB:LdCL_310040600"/>
<evidence type="ECO:0000313" key="1">
    <source>
        <dbReference type="EMBL" id="AYU81530.1"/>
    </source>
</evidence>
<dbReference type="VEuPathDB" id="TriTrypDB:LDHU3_31.5490"/>
<evidence type="ECO:0000313" key="2">
    <source>
        <dbReference type="Proteomes" id="UP000274082"/>
    </source>
</evidence>
<accession>A0A3S5H7Q9</accession>
<sequence length="255" mass="28215">MDCSEAALVCRCCVARYVVYILPFHPPHSVPHLPMSSRATRLRLTEVAPQRCRLRAAGLPASPPHETMKTDTASVHCTRASFAQFARQRCADSPWELRSKRDPLGAPVEWLEATYNVCSSFEGSASAVLITVCVLFNADFAVPQLGFYNSTVTSLEGLRMAVPNLTFVNAPSTVEPADVAGALRRPLVSFSWNQELGQYMWLVHPCDTENLLLCRRYDGEQGDILSVFLRAMSDYFPFAPLLVPRAGGNFDTART</sequence>
<dbReference type="Proteomes" id="UP000274082">
    <property type="component" value="Chromosome 31"/>
</dbReference>
<dbReference type="VEuPathDB" id="TriTrypDB:LdBPK_313230.1"/>
<organism evidence="1 2">
    <name type="scientific">Leishmania donovani</name>
    <dbReference type="NCBI Taxonomy" id="5661"/>
    <lineage>
        <taxon>Eukaryota</taxon>
        <taxon>Discoba</taxon>
        <taxon>Euglenozoa</taxon>
        <taxon>Kinetoplastea</taxon>
        <taxon>Metakinetoplastina</taxon>
        <taxon>Trypanosomatida</taxon>
        <taxon>Trypanosomatidae</taxon>
        <taxon>Leishmaniinae</taxon>
        <taxon>Leishmania</taxon>
    </lineage>
</organism>
<protein>
    <submittedName>
        <fullName evidence="1">Autophagy protein 10 (ATG10)</fullName>
    </submittedName>
</protein>